<evidence type="ECO:0000256" key="13">
    <source>
        <dbReference type="PIRSR" id="PIRSR006621-1"/>
    </source>
</evidence>
<keyword evidence="3" id="KW-0820">tRNA-binding</keyword>
<dbReference type="eggNOG" id="COG0042">
    <property type="taxonomic scope" value="Bacteria"/>
</dbReference>
<comment type="function">
    <text evidence="2 12">Catalyzes the synthesis of 5,6-dihydrouridine (D), a modified base found in the D-loop of most tRNAs, via the reduction of the C5-C6 double bond in target uridines.</text>
</comment>
<dbReference type="PANTHER" id="PTHR45846">
    <property type="entry name" value="TRNA-DIHYDROURIDINE(47) SYNTHASE [NAD(P)(+)]-LIKE"/>
    <property type="match status" value="1"/>
</dbReference>
<evidence type="ECO:0000256" key="1">
    <source>
        <dbReference type="ARBA" id="ARBA00001917"/>
    </source>
</evidence>
<evidence type="ECO:0000256" key="12">
    <source>
        <dbReference type="PIRNR" id="PIRNR006621"/>
    </source>
</evidence>
<dbReference type="Gene3D" id="1.10.1200.80">
    <property type="entry name" value="Putative flavin oxidoreducatase, domain 2"/>
    <property type="match status" value="1"/>
</dbReference>
<comment type="catalytic activity">
    <reaction evidence="11">
        <text>a 5,6-dihydrouridine in tRNA + NAD(+) = a uridine in tRNA + NADH + H(+)</text>
        <dbReference type="Rhea" id="RHEA:54452"/>
        <dbReference type="Rhea" id="RHEA-COMP:13339"/>
        <dbReference type="Rhea" id="RHEA-COMP:13887"/>
        <dbReference type="ChEBI" id="CHEBI:15378"/>
        <dbReference type="ChEBI" id="CHEBI:57540"/>
        <dbReference type="ChEBI" id="CHEBI:57945"/>
        <dbReference type="ChEBI" id="CHEBI:65315"/>
        <dbReference type="ChEBI" id="CHEBI:74443"/>
    </reaction>
</comment>
<evidence type="ECO:0000256" key="3">
    <source>
        <dbReference type="ARBA" id="ARBA00022555"/>
    </source>
</evidence>
<gene>
    <name evidence="16" type="ordered locus">Sgly_0225</name>
</gene>
<dbReference type="InterPro" id="IPR018517">
    <property type="entry name" value="tRNA_hU_synthase_CS"/>
</dbReference>
<feature type="binding site" evidence="14">
    <location>
        <position position="139"/>
    </location>
    <ligand>
        <name>FMN</name>
        <dbReference type="ChEBI" id="CHEBI:58210"/>
    </ligand>
</feature>
<dbReference type="GO" id="GO:0000049">
    <property type="term" value="F:tRNA binding"/>
    <property type="evidence" value="ECO:0007669"/>
    <property type="project" value="UniProtKB-KW"/>
</dbReference>
<dbReference type="AlphaFoldDB" id="F0SWB0"/>
<keyword evidence="6 12" id="KW-0819">tRNA processing</keyword>
<dbReference type="CDD" id="cd02801">
    <property type="entry name" value="DUS_like_FMN"/>
    <property type="match status" value="1"/>
</dbReference>
<reference evidence="17" key="2">
    <citation type="submission" date="2011-02" db="EMBL/GenBank/DDBJ databases">
        <title>The complete genome of Syntrophobotulus glycolicus DSM 8271.</title>
        <authorList>
            <person name="Lucas S."/>
            <person name="Copeland A."/>
            <person name="Lapidus A."/>
            <person name="Bruce D."/>
            <person name="Goodwin L."/>
            <person name="Pitluck S."/>
            <person name="Kyrpides N."/>
            <person name="Mavromatis K."/>
            <person name="Pagani I."/>
            <person name="Ivanova N."/>
            <person name="Mikhailova N."/>
            <person name="Chertkov O."/>
            <person name="Held B."/>
            <person name="Detter J.C."/>
            <person name="Tapia R."/>
            <person name="Han C."/>
            <person name="Land M."/>
            <person name="Hauser L."/>
            <person name="Markowitz V."/>
            <person name="Cheng J.-F."/>
            <person name="Hugenholtz P."/>
            <person name="Woyke T."/>
            <person name="Wu D."/>
            <person name="Spring S."/>
            <person name="Schroeder M."/>
            <person name="Brambilla E."/>
            <person name="Klenk H.-P."/>
            <person name="Eisen J.A."/>
        </authorList>
    </citation>
    <scope>NUCLEOTIDE SEQUENCE [LARGE SCALE GENOMIC DNA]</scope>
    <source>
        <strain evidence="17">DSM 8271 / FlGlyR</strain>
    </source>
</reference>
<evidence type="ECO:0000313" key="16">
    <source>
        <dbReference type="EMBL" id="ADY54596.1"/>
    </source>
</evidence>
<dbReference type="GO" id="GO:0017150">
    <property type="term" value="F:tRNA dihydrouridine synthase activity"/>
    <property type="evidence" value="ECO:0007669"/>
    <property type="project" value="InterPro"/>
</dbReference>
<evidence type="ECO:0000256" key="7">
    <source>
        <dbReference type="ARBA" id="ARBA00022857"/>
    </source>
</evidence>
<dbReference type="PIRSF" id="PIRSF006621">
    <property type="entry name" value="Dus"/>
    <property type="match status" value="1"/>
</dbReference>
<feature type="binding site" evidence="14">
    <location>
        <begin position="224"/>
        <end position="225"/>
    </location>
    <ligand>
        <name>FMN</name>
        <dbReference type="ChEBI" id="CHEBI:58210"/>
    </ligand>
</feature>
<dbReference type="InterPro" id="IPR004652">
    <property type="entry name" value="DusB-like"/>
</dbReference>
<dbReference type="PANTHER" id="PTHR45846:SF1">
    <property type="entry name" value="TRNA-DIHYDROURIDINE(47) SYNTHASE [NAD(P)(+)]-LIKE"/>
    <property type="match status" value="1"/>
</dbReference>
<dbReference type="InterPro" id="IPR013785">
    <property type="entry name" value="Aldolase_TIM"/>
</dbReference>
<keyword evidence="5 12" id="KW-0288">FMN</keyword>
<dbReference type="EMBL" id="CP002547">
    <property type="protein sequence ID" value="ADY54596.1"/>
    <property type="molecule type" value="Genomic_DNA"/>
</dbReference>
<evidence type="ECO:0000256" key="5">
    <source>
        <dbReference type="ARBA" id="ARBA00022643"/>
    </source>
</evidence>
<organism evidence="16 17">
    <name type="scientific">Syntrophobotulus glycolicus (strain DSM 8271 / FlGlyR)</name>
    <dbReference type="NCBI Taxonomy" id="645991"/>
    <lineage>
        <taxon>Bacteria</taxon>
        <taxon>Bacillati</taxon>
        <taxon>Bacillota</taxon>
        <taxon>Clostridia</taxon>
        <taxon>Eubacteriales</taxon>
        <taxon>Desulfitobacteriaceae</taxon>
        <taxon>Syntrophobotulus</taxon>
    </lineage>
</organism>
<protein>
    <recommendedName>
        <fullName evidence="12">tRNA-dihydrouridine synthase</fullName>
        <ecNumber evidence="12">1.3.1.-</ecNumber>
    </recommendedName>
</protein>
<dbReference type="RefSeq" id="WP_013623467.1">
    <property type="nucleotide sequence ID" value="NC_015172.1"/>
</dbReference>
<keyword evidence="9 12" id="KW-0560">Oxidoreductase</keyword>
<evidence type="ECO:0000256" key="14">
    <source>
        <dbReference type="PIRSR" id="PIRSR006621-2"/>
    </source>
</evidence>
<keyword evidence="4 12" id="KW-0285">Flavoprotein</keyword>
<comment type="catalytic activity">
    <reaction evidence="10">
        <text>a 5,6-dihydrouridine in tRNA + NADP(+) = a uridine in tRNA + NADPH + H(+)</text>
        <dbReference type="Rhea" id="RHEA:23624"/>
        <dbReference type="Rhea" id="RHEA-COMP:13339"/>
        <dbReference type="Rhea" id="RHEA-COMP:13887"/>
        <dbReference type="ChEBI" id="CHEBI:15378"/>
        <dbReference type="ChEBI" id="CHEBI:57783"/>
        <dbReference type="ChEBI" id="CHEBI:58349"/>
        <dbReference type="ChEBI" id="CHEBI:65315"/>
        <dbReference type="ChEBI" id="CHEBI:74443"/>
    </reaction>
</comment>
<evidence type="ECO:0000256" key="11">
    <source>
        <dbReference type="ARBA" id="ARBA00048802"/>
    </source>
</evidence>
<dbReference type="EC" id="1.3.1.-" evidence="12"/>
<comment type="cofactor">
    <cofactor evidence="1 12 14">
        <name>FMN</name>
        <dbReference type="ChEBI" id="CHEBI:58210"/>
    </cofactor>
</comment>
<keyword evidence="8" id="KW-0694">RNA-binding</keyword>
<feature type="domain" description="DUS-like FMN-binding" evidence="15">
    <location>
        <begin position="14"/>
        <end position="317"/>
    </location>
</feature>
<evidence type="ECO:0000256" key="2">
    <source>
        <dbReference type="ARBA" id="ARBA00002790"/>
    </source>
</evidence>
<comment type="similarity">
    <text evidence="12">Belongs to the dus family.</text>
</comment>
<dbReference type="InterPro" id="IPR024036">
    <property type="entry name" value="tRNA-dHydroUridine_Synthase_C"/>
</dbReference>
<dbReference type="Pfam" id="PF01207">
    <property type="entry name" value="Dus"/>
    <property type="match status" value="1"/>
</dbReference>
<dbReference type="KEGG" id="sgy:Sgly_0225"/>
<feature type="binding site" evidence="14">
    <location>
        <position position="70"/>
    </location>
    <ligand>
        <name>FMN</name>
        <dbReference type="ChEBI" id="CHEBI:58210"/>
    </ligand>
</feature>
<evidence type="ECO:0000259" key="15">
    <source>
        <dbReference type="Pfam" id="PF01207"/>
    </source>
</evidence>
<evidence type="ECO:0000256" key="9">
    <source>
        <dbReference type="ARBA" id="ARBA00023002"/>
    </source>
</evidence>
<dbReference type="Gene3D" id="3.20.20.70">
    <property type="entry name" value="Aldolase class I"/>
    <property type="match status" value="1"/>
</dbReference>
<feature type="binding site" evidence="14">
    <location>
        <position position="169"/>
    </location>
    <ligand>
        <name>FMN</name>
        <dbReference type="ChEBI" id="CHEBI:58210"/>
    </ligand>
</feature>
<dbReference type="OrthoDB" id="9764501at2"/>
<keyword evidence="7" id="KW-0521">NADP</keyword>
<dbReference type="HOGENOM" id="CLU_013299_0_3_9"/>
<accession>F0SWB0</accession>
<evidence type="ECO:0000256" key="8">
    <source>
        <dbReference type="ARBA" id="ARBA00022884"/>
    </source>
</evidence>
<dbReference type="SUPFAM" id="SSF51395">
    <property type="entry name" value="FMN-linked oxidoreductases"/>
    <property type="match status" value="1"/>
</dbReference>
<dbReference type="InterPro" id="IPR001269">
    <property type="entry name" value="DUS_fam"/>
</dbReference>
<dbReference type="Proteomes" id="UP000007488">
    <property type="component" value="Chromosome"/>
</dbReference>
<reference evidence="16 17" key="1">
    <citation type="journal article" date="2011" name="Stand. Genomic Sci.">
        <title>Complete genome sequence of Syntrophobotulus glycolicus type strain (FlGlyR).</title>
        <authorList>
            <person name="Han C."/>
            <person name="Mwirichia R."/>
            <person name="Chertkov O."/>
            <person name="Held B."/>
            <person name="Lapidus A."/>
            <person name="Nolan M."/>
            <person name="Lucas S."/>
            <person name="Hammon N."/>
            <person name="Deshpande S."/>
            <person name="Cheng J.F."/>
            <person name="Tapia R."/>
            <person name="Goodwin L."/>
            <person name="Pitluck S."/>
            <person name="Huntemann M."/>
            <person name="Liolios K."/>
            <person name="Ivanova N."/>
            <person name="Pagani I."/>
            <person name="Mavromatis K."/>
            <person name="Ovchinikova G."/>
            <person name="Pati A."/>
            <person name="Chen A."/>
            <person name="Palaniappan K."/>
            <person name="Land M."/>
            <person name="Hauser L."/>
            <person name="Brambilla E.M."/>
            <person name="Rohde M."/>
            <person name="Spring S."/>
            <person name="Sikorski J."/>
            <person name="Goker M."/>
            <person name="Woyke T."/>
            <person name="Bristow J."/>
            <person name="Eisen J.A."/>
            <person name="Markowitz V."/>
            <person name="Hugenholtz P."/>
            <person name="Kyrpides N.C."/>
            <person name="Klenk H.P."/>
            <person name="Detter J.C."/>
        </authorList>
    </citation>
    <scope>NUCLEOTIDE SEQUENCE [LARGE SCALE GENOMIC DNA]</scope>
    <source>
        <strain evidence="17">DSM 8271 / FlGlyR</strain>
    </source>
</reference>
<name>F0SWB0_SYNGF</name>
<keyword evidence="17" id="KW-1185">Reference proteome</keyword>
<dbReference type="PROSITE" id="PS01136">
    <property type="entry name" value="UPF0034"/>
    <property type="match status" value="1"/>
</dbReference>
<evidence type="ECO:0000256" key="10">
    <source>
        <dbReference type="ARBA" id="ARBA00048205"/>
    </source>
</evidence>
<dbReference type="NCBIfam" id="TIGR00737">
    <property type="entry name" value="nifR3_yhdG"/>
    <property type="match status" value="1"/>
</dbReference>
<dbReference type="GO" id="GO:0050660">
    <property type="term" value="F:flavin adenine dinucleotide binding"/>
    <property type="evidence" value="ECO:0007669"/>
    <property type="project" value="InterPro"/>
</dbReference>
<evidence type="ECO:0000256" key="4">
    <source>
        <dbReference type="ARBA" id="ARBA00022630"/>
    </source>
</evidence>
<proteinExistence type="inferred from homology"/>
<sequence>MKLGSYGMDKPVFMAPLAGVTDKAFRQIVRQLGGKYMYTEMISDKALIFHNPKTIKMLDLKEEEEPRIVQLFGSEPRIMGEAAKIAQNCGATVIDINMGCPTPKIVKNGEGAALLKNIQSAVEIASNVVKAVDVPVSVKMRLGWDRGNIVAVELGRRLEEAGVVMLTLHARTREQYYAGEADWEWIAKLKEKVKIPVIGNGDICSPQDAAKMISNTGCDGVMIGRGVMGNPWIIERTAIFLKDHFSKQEPGNQERLEVLRRHFALLLKYKGERIGVNEMRKHAVWYTKGIRHSARFRDQIMKSETSRDMVQVMERIFSEQE</sequence>
<keyword evidence="14" id="KW-0547">Nucleotide-binding</keyword>
<dbReference type="STRING" id="645991.Sgly_0225"/>
<evidence type="ECO:0000256" key="6">
    <source>
        <dbReference type="ARBA" id="ARBA00022694"/>
    </source>
</evidence>
<dbReference type="InterPro" id="IPR035587">
    <property type="entry name" value="DUS-like_FMN-bd"/>
</dbReference>
<evidence type="ECO:0000313" key="17">
    <source>
        <dbReference type="Proteomes" id="UP000007488"/>
    </source>
</evidence>
<feature type="active site" description="Proton donor" evidence="13">
    <location>
        <position position="100"/>
    </location>
</feature>